<dbReference type="RefSeq" id="WP_092862623.1">
    <property type="nucleotide sequence ID" value="NZ_FOQH01000009.1"/>
</dbReference>
<evidence type="ECO:0000259" key="8">
    <source>
        <dbReference type="PROSITE" id="PS50928"/>
    </source>
</evidence>
<sequence length="336" mass="35994">MSRLILKRLALTALMLLGLAVVTFTVANIAPGDPARLAAGPDATQEMVERIRVERGLDQPLPLRFAYYVSDLLTGDLGTSVYTGRPVAEDMATFLPATLELVLFAITLAIVFGIPLGVAAAVRQNKASDHLIRLIAVSGVALPMFWLGLMLQWYLALELDLFPLRGRLGVFSDVPPTITGMYTVDALLAGRLDTFAEALRHMLLPALALSLPALAAIIRVNRAEMLEVLGRDYVVNARAQGIGPGRIIGAYALKNAILPTLAMIGLRFGWMLGGTVLVEGVFDFPGIGLYAAKAAVSSDFEPIMAVTLALGAAFMLTNLVIDLLYAALDPRVRAQI</sequence>
<dbReference type="GO" id="GO:0071916">
    <property type="term" value="F:dipeptide transmembrane transporter activity"/>
    <property type="evidence" value="ECO:0007669"/>
    <property type="project" value="TreeGrafter"/>
</dbReference>
<dbReference type="STRING" id="1114924.SAMN05216258_109160"/>
<feature type="transmembrane region" description="Helical" evidence="7">
    <location>
        <begin position="303"/>
        <end position="328"/>
    </location>
</feature>
<feature type="domain" description="ABC transmembrane type-1" evidence="8">
    <location>
        <begin position="95"/>
        <end position="325"/>
    </location>
</feature>
<proteinExistence type="inferred from homology"/>
<protein>
    <submittedName>
        <fullName evidence="9">Peptide/nickel transport system permease protein</fullName>
    </submittedName>
</protein>
<dbReference type="OrthoDB" id="9807402at2"/>
<keyword evidence="2 7" id="KW-0813">Transport</keyword>
<keyword evidence="4 7" id="KW-0812">Transmembrane</keyword>
<feature type="transmembrane region" description="Helical" evidence="7">
    <location>
        <begin position="202"/>
        <end position="221"/>
    </location>
</feature>
<dbReference type="InterPro" id="IPR045621">
    <property type="entry name" value="BPD_transp_1_N"/>
</dbReference>
<dbReference type="CDD" id="cd06261">
    <property type="entry name" value="TM_PBP2"/>
    <property type="match status" value="1"/>
</dbReference>
<dbReference type="GO" id="GO:0005886">
    <property type="term" value="C:plasma membrane"/>
    <property type="evidence" value="ECO:0007669"/>
    <property type="project" value="UniProtKB-SubCell"/>
</dbReference>
<evidence type="ECO:0000256" key="6">
    <source>
        <dbReference type="ARBA" id="ARBA00023136"/>
    </source>
</evidence>
<dbReference type="PANTHER" id="PTHR43163">
    <property type="entry name" value="DIPEPTIDE TRANSPORT SYSTEM PERMEASE PROTEIN DPPB-RELATED"/>
    <property type="match status" value="1"/>
</dbReference>
<dbReference type="InterPro" id="IPR035906">
    <property type="entry name" value="MetI-like_sf"/>
</dbReference>
<evidence type="ECO:0000256" key="4">
    <source>
        <dbReference type="ARBA" id="ARBA00022692"/>
    </source>
</evidence>
<dbReference type="EMBL" id="FOQH01000009">
    <property type="protein sequence ID" value="SFI78282.1"/>
    <property type="molecule type" value="Genomic_DNA"/>
</dbReference>
<comment type="subcellular location">
    <subcellularLocation>
        <location evidence="1 7">Cell membrane</location>
        <topology evidence="1 7">Multi-pass membrane protein</topology>
    </subcellularLocation>
</comment>
<dbReference type="Pfam" id="PF00528">
    <property type="entry name" value="BPD_transp_1"/>
    <property type="match status" value="1"/>
</dbReference>
<dbReference type="PANTHER" id="PTHR43163:SF6">
    <property type="entry name" value="DIPEPTIDE TRANSPORT SYSTEM PERMEASE PROTEIN DPPB-RELATED"/>
    <property type="match status" value="1"/>
</dbReference>
<evidence type="ECO:0000256" key="7">
    <source>
        <dbReference type="RuleBase" id="RU363032"/>
    </source>
</evidence>
<evidence type="ECO:0000256" key="1">
    <source>
        <dbReference type="ARBA" id="ARBA00004651"/>
    </source>
</evidence>
<dbReference type="InterPro" id="IPR000515">
    <property type="entry name" value="MetI-like"/>
</dbReference>
<organism evidence="9 10">
    <name type="scientific">Albimonas pacifica</name>
    <dbReference type="NCBI Taxonomy" id="1114924"/>
    <lineage>
        <taxon>Bacteria</taxon>
        <taxon>Pseudomonadati</taxon>
        <taxon>Pseudomonadota</taxon>
        <taxon>Alphaproteobacteria</taxon>
        <taxon>Rhodobacterales</taxon>
        <taxon>Paracoccaceae</taxon>
        <taxon>Albimonas</taxon>
    </lineage>
</organism>
<evidence type="ECO:0000256" key="2">
    <source>
        <dbReference type="ARBA" id="ARBA00022448"/>
    </source>
</evidence>
<accession>A0A1I3L0K2</accession>
<feature type="transmembrane region" description="Helical" evidence="7">
    <location>
        <begin position="134"/>
        <end position="155"/>
    </location>
</feature>
<dbReference type="Gene3D" id="1.10.3720.10">
    <property type="entry name" value="MetI-like"/>
    <property type="match status" value="1"/>
</dbReference>
<dbReference type="Pfam" id="PF19300">
    <property type="entry name" value="BPD_transp_1_N"/>
    <property type="match status" value="1"/>
</dbReference>
<evidence type="ECO:0000256" key="3">
    <source>
        <dbReference type="ARBA" id="ARBA00022475"/>
    </source>
</evidence>
<keyword evidence="3" id="KW-1003">Cell membrane</keyword>
<feature type="transmembrane region" description="Helical" evidence="7">
    <location>
        <begin position="101"/>
        <end position="122"/>
    </location>
</feature>
<evidence type="ECO:0000256" key="5">
    <source>
        <dbReference type="ARBA" id="ARBA00022989"/>
    </source>
</evidence>
<dbReference type="PROSITE" id="PS50928">
    <property type="entry name" value="ABC_TM1"/>
    <property type="match status" value="1"/>
</dbReference>
<keyword evidence="6 7" id="KW-0472">Membrane</keyword>
<gene>
    <name evidence="9" type="ORF">SAMN05216258_109160</name>
</gene>
<evidence type="ECO:0000313" key="9">
    <source>
        <dbReference type="EMBL" id="SFI78282.1"/>
    </source>
</evidence>
<keyword evidence="5 7" id="KW-1133">Transmembrane helix</keyword>
<dbReference type="AlphaFoldDB" id="A0A1I3L0K2"/>
<dbReference type="Proteomes" id="UP000199377">
    <property type="component" value="Unassembled WGS sequence"/>
</dbReference>
<keyword evidence="10" id="KW-1185">Reference proteome</keyword>
<name>A0A1I3L0K2_9RHOB</name>
<evidence type="ECO:0000313" key="10">
    <source>
        <dbReference type="Proteomes" id="UP000199377"/>
    </source>
</evidence>
<comment type="similarity">
    <text evidence="7">Belongs to the binding-protein-dependent transport system permease family.</text>
</comment>
<dbReference type="SUPFAM" id="SSF161098">
    <property type="entry name" value="MetI-like"/>
    <property type="match status" value="1"/>
</dbReference>
<reference evidence="9 10" key="1">
    <citation type="submission" date="2016-10" db="EMBL/GenBank/DDBJ databases">
        <authorList>
            <person name="de Groot N.N."/>
        </authorList>
    </citation>
    <scope>NUCLEOTIDE SEQUENCE [LARGE SCALE GENOMIC DNA]</scope>
    <source>
        <strain evidence="9 10">CGMCC 1.11030</strain>
    </source>
</reference>